<keyword evidence="2" id="KW-0479">Metal-binding</keyword>
<organism evidence="3 4">
    <name type="scientific">Macrostomum lignano</name>
    <dbReference type="NCBI Taxonomy" id="282301"/>
    <lineage>
        <taxon>Eukaryota</taxon>
        <taxon>Metazoa</taxon>
        <taxon>Spiralia</taxon>
        <taxon>Lophotrochozoa</taxon>
        <taxon>Platyhelminthes</taxon>
        <taxon>Rhabditophora</taxon>
        <taxon>Macrostomorpha</taxon>
        <taxon>Macrostomida</taxon>
        <taxon>Macrostomidae</taxon>
        <taxon>Macrostomum</taxon>
    </lineage>
</organism>
<sequence>MALLIGPSSVGKSLLLKRLTTDEKDKELVATVPSIGTSLVKVQVSRKKSVTIRELGGSMAPVWPDYYSDVAAIIFVVDASNLQQVGAATIQFIHLLNSPQTQSSKILLLFNKLDLVTSEADKGKFMHLFMLDDILRHSRQEVSVAEVSALNRTGFAAMKEWLELCA</sequence>
<keyword evidence="2" id="KW-0460">Magnesium</keyword>
<protein>
    <submittedName>
        <fullName evidence="4">ADP-ribosylation factor-like protein 16</fullName>
    </submittedName>
</protein>
<dbReference type="GO" id="GO:0003924">
    <property type="term" value="F:GTPase activity"/>
    <property type="evidence" value="ECO:0007669"/>
    <property type="project" value="InterPro"/>
</dbReference>
<feature type="binding site" evidence="2">
    <location>
        <position position="34"/>
    </location>
    <ligand>
        <name>Mg(2+)</name>
        <dbReference type="ChEBI" id="CHEBI:18420"/>
    </ligand>
</feature>
<feature type="binding site" evidence="2">
    <location>
        <position position="13"/>
    </location>
    <ligand>
        <name>Mg(2+)</name>
        <dbReference type="ChEBI" id="CHEBI:18420"/>
    </ligand>
</feature>
<dbReference type="SUPFAM" id="SSF52540">
    <property type="entry name" value="P-loop containing nucleoside triphosphate hydrolases"/>
    <property type="match status" value="1"/>
</dbReference>
<dbReference type="WBParaSite" id="maker-uti_cns_0045496-snap-gene-1.11-mRNA-1">
    <property type="protein sequence ID" value="maker-uti_cns_0045496-snap-gene-1.11-mRNA-1"/>
    <property type="gene ID" value="maker-uti_cns_0045496-snap-gene-1.11"/>
</dbReference>
<dbReference type="InterPro" id="IPR027417">
    <property type="entry name" value="P-loop_NTPase"/>
</dbReference>
<reference evidence="4" key="1">
    <citation type="submission" date="2016-11" db="UniProtKB">
        <authorList>
            <consortium name="WormBaseParasite"/>
        </authorList>
    </citation>
    <scope>IDENTIFICATION</scope>
</reference>
<dbReference type="Proteomes" id="UP000095280">
    <property type="component" value="Unplaced"/>
</dbReference>
<accession>A0A1I8J252</accession>
<feature type="binding site" evidence="1">
    <location>
        <position position="57"/>
    </location>
    <ligand>
        <name>GTP</name>
        <dbReference type="ChEBI" id="CHEBI:37565"/>
    </ligand>
</feature>
<feature type="binding site" evidence="1">
    <location>
        <begin position="111"/>
        <end position="114"/>
    </location>
    <ligand>
        <name>GTP</name>
        <dbReference type="ChEBI" id="CHEBI:37565"/>
    </ligand>
</feature>
<evidence type="ECO:0000256" key="1">
    <source>
        <dbReference type="PIRSR" id="PIRSR606689-1"/>
    </source>
</evidence>
<feature type="binding site" evidence="1">
    <location>
        <begin position="6"/>
        <end position="13"/>
    </location>
    <ligand>
        <name>GTP</name>
        <dbReference type="ChEBI" id="CHEBI:37565"/>
    </ligand>
</feature>
<dbReference type="Gene3D" id="3.40.50.300">
    <property type="entry name" value="P-loop containing nucleotide triphosphate hydrolases"/>
    <property type="match status" value="1"/>
</dbReference>
<dbReference type="OrthoDB" id="365445at2759"/>
<evidence type="ECO:0000256" key="2">
    <source>
        <dbReference type="PIRSR" id="PIRSR606689-2"/>
    </source>
</evidence>
<dbReference type="STRING" id="282301.A0A1I8J252"/>
<evidence type="ECO:0000313" key="3">
    <source>
        <dbReference type="Proteomes" id="UP000095280"/>
    </source>
</evidence>
<dbReference type="PROSITE" id="PS51417">
    <property type="entry name" value="ARF"/>
    <property type="match status" value="1"/>
</dbReference>
<name>A0A1I8J252_9PLAT</name>
<keyword evidence="3" id="KW-1185">Reference proteome</keyword>
<keyword evidence="1" id="KW-0342">GTP-binding</keyword>
<keyword evidence="1" id="KW-0547">Nucleotide-binding</keyword>
<proteinExistence type="predicted"/>
<dbReference type="PANTHER" id="PTHR46688:SF1">
    <property type="entry name" value="ADP-RIBOSYLATION FACTOR-LIKE PROTEIN 16"/>
    <property type="match status" value="1"/>
</dbReference>
<dbReference type="PANTHER" id="PTHR46688">
    <property type="entry name" value="ADP-RIBOSYLATION FACTOR-LIKE PROTEIN 16"/>
    <property type="match status" value="1"/>
</dbReference>
<dbReference type="AlphaFoldDB" id="A0A1I8J252"/>
<evidence type="ECO:0000313" key="4">
    <source>
        <dbReference type="WBParaSite" id="maker-uti_cns_0045496-snap-gene-1.11-mRNA-1"/>
    </source>
</evidence>
<dbReference type="GO" id="GO:0046872">
    <property type="term" value="F:metal ion binding"/>
    <property type="evidence" value="ECO:0007669"/>
    <property type="project" value="UniProtKB-KW"/>
</dbReference>
<dbReference type="InterPro" id="IPR006689">
    <property type="entry name" value="Small_GTPase_ARF/SAR"/>
</dbReference>
<dbReference type="GO" id="GO:0005525">
    <property type="term" value="F:GTP binding"/>
    <property type="evidence" value="ECO:0007669"/>
    <property type="project" value="UniProtKB-KW"/>
</dbReference>
<dbReference type="Pfam" id="PF00025">
    <property type="entry name" value="Arf"/>
    <property type="match status" value="1"/>
</dbReference>